<sequence>MRFWIHLPAGAEVIDFTYPFERAGAEGAYTYQARNFLPDRDIIVRWRP</sequence>
<reference evidence="1" key="1">
    <citation type="submission" date="2021-05" db="EMBL/GenBank/DDBJ databases">
        <title>Energy efficiency and biological interactions define the core microbiome of deep oligotrophic groundwater.</title>
        <authorList>
            <person name="Mehrshad M."/>
            <person name="Lopez-Fernandez M."/>
            <person name="Bell E."/>
            <person name="Bernier-Latmani R."/>
            <person name="Bertilsson S."/>
            <person name="Dopson M."/>
        </authorList>
    </citation>
    <scope>NUCLEOTIDE SEQUENCE</scope>
    <source>
        <strain evidence="1">Modern_marine.mb.64</strain>
    </source>
</reference>
<dbReference type="EMBL" id="JAHJDP010000119">
    <property type="protein sequence ID" value="MBU2693344.1"/>
    <property type="molecule type" value="Genomic_DNA"/>
</dbReference>
<comment type="caution">
    <text evidence="1">The sequence shown here is derived from an EMBL/GenBank/DDBJ whole genome shotgun (WGS) entry which is preliminary data.</text>
</comment>
<dbReference type="Proteomes" id="UP000777784">
    <property type="component" value="Unassembled WGS sequence"/>
</dbReference>
<dbReference type="AlphaFoldDB" id="A0A948S1A0"/>
<gene>
    <name evidence="1" type="ORF">KJ970_20690</name>
</gene>
<accession>A0A948S1A0</accession>
<proteinExistence type="predicted"/>
<evidence type="ECO:0000313" key="1">
    <source>
        <dbReference type="EMBL" id="MBU2693344.1"/>
    </source>
</evidence>
<evidence type="ECO:0000313" key="2">
    <source>
        <dbReference type="Proteomes" id="UP000777784"/>
    </source>
</evidence>
<protein>
    <submittedName>
        <fullName evidence="1">Uncharacterized protein</fullName>
    </submittedName>
</protein>
<name>A0A948S1A0_UNCEI</name>
<organism evidence="1 2">
    <name type="scientific">Eiseniibacteriota bacterium</name>
    <dbReference type="NCBI Taxonomy" id="2212470"/>
    <lineage>
        <taxon>Bacteria</taxon>
        <taxon>Candidatus Eiseniibacteriota</taxon>
    </lineage>
</organism>